<dbReference type="GO" id="GO:0042545">
    <property type="term" value="P:cell wall modification"/>
    <property type="evidence" value="ECO:0007669"/>
    <property type="project" value="InterPro"/>
</dbReference>
<comment type="function">
    <text evidence="10">Acts in the modification of cell walls via demethylesterification of cell wall pectin.</text>
</comment>
<dbReference type="EC" id="3.1.1.11" evidence="4"/>
<keyword evidence="11" id="KW-0732">Signal</keyword>
<dbReference type="InterPro" id="IPR000070">
    <property type="entry name" value="Pectinesterase_cat"/>
</dbReference>
<evidence type="ECO:0000256" key="10">
    <source>
        <dbReference type="ARBA" id="ARBA00057335"/>
    </source>
</evidence>
<evidence type="ECO:0000256" key="8">
    <source>
        <dbReference type="ARBA" id="ARBA00023180"/>
    </source>
</evidence>
<evidence type="ECO:0000256" key="6">
    <source>
        <dbReference type="ARBA" id="ARBA00022801"/>
    </source>
</evidence>
<feature type="domain" description="Pectinesterase catalytic" evidence="12">
    <location>
        <begin position="49"/>
        <end position="330"/>
    </location>
</feature>
<dbReference type="InterPro" id="IPR011050">
    <property type="entry name" value="Pectin_lyase_fold/virulence"/>
</dbReference>
<organism evidence="13 14">
    <name type="scientific">Pisum sativum</name>
    <name type="common">Garden pea</name>
    <name type="synonym">Lathyrus oleraceus</name>
    <dbReference type="NCBI Taxonomy" id="3888"/>
    <lineage>
        <taxon>Eukaryota</taxon>
        <taxon>Viridiplantae</taxon>
        <taxon>Streptophyta</taxon>
        <taxon>Embryophyta</taxon>
        <taxon>Tracheophyta</taxon>
        <taxon>Spermatophyta</taxon>
        <taxon>Magnoliopsida</taxon>
        <taxon>eudicotyledons</taxon>
        <taxon>Gunneridae</taxon>
        <taxon>Pentapetalae</taxon>
        <taxon>rosids</taxon>
        <taxon>fabids</taxon>
        <taxon>Fabales</taxon>
        <taxon>Fabaceae</taxon>
        <taxon>Papilionoideae</taxon>
        <taxon>50 kb inversion clade</taxon>
        <taxon>NPAAA clade</taxon>
        <taxon>Hologalegina</taxon>
        <taxon>IRL clade</taxon>
        <taxon>Fabeae</taxon>
        <taxon>Lathyrus</taxon>
    </lineage>
</organism>
<dbReference type="GO" id="GO:0030599">
    <property type="term" value="F:pectinesterase activity"/>
    <property type="evidence" value="ECO:0007669"/>
    <property type="project" value="UniProtKB-EC"/>
</dbReference>
<dbReference type="PANTHER" id="PTHR31321:SF120">
    <property type="entry name" value="PECTINESTERASE 52-RELATED"/>
    <property type="match status" value="1"/>
</dbReference>
<dbReference type="AlphaFoldDB" id="A0A9D5B745"/>
<evidence type="ECO:0000313" key="13">
    <source>
        <dbReference type="EMBL" id="KAI5432890.1"/>
    </source>
</evidence>
<dbReference type="Proteomes" id="UP001058974">
    <property type="component" value="Chromosome 2"/>
</dbReference>
<evidence type="ECO:0000256" key="11">
    <source>
        <dbReference type="SAM" id="SignalP"/>
    </source>
</evidence>
<keyword evidence="8" id="KW-0325">Glycoprotein</keyword>
<evidence type="ECO:0000256" key="9">
    <source>
        <dbReference type="ARBA" id="ARBA00047928"/>
    </source>
</evidence>
<dbReference type="Pfam" id="PF01095">
    <property type="entry name" value="Pectinesterase"/>
    <property type="match status" value="1"/>
</dbReference>
<dbReference type="GO" id="GO:0045490">
    <property type="term" value="P:pectin catabolic process"/>
    <property type="evidence" value="ECO:0007669"/>
    <property type="project" value="TreeGrafter"/>
</dbReference>
<keyword evidence="7" id="KW-0063">Aspartyl esterase</keyword>
<evidence type="ECO:0000256" key="7">
    <source>
        <dbReference type="ARBA" id="ARBA00023085"/>
    </source>
</evidence>
<dbReference type="PROSITE" id="PS51257">
    <property type="entry name" value="PROKAR_LIPOPROTEIN"/>
    <property type="match status" value="1"/>
</dbReference>
<comment type="similarity">
    <text evidence="3">Belongs to the pectinesterase family.</text>
</comment>
<dbReference type="PANTHER" id="PTHR31321">
    <property type="entry name" value="ACYL-COA THIOESTER HYDROLASE YBHC-RELATED"/>
    <property type="match status" value="1"/>
</dbReference>
<evidence type="ECO:0000256" key="4">
    <source>
        <dbReference type="ARBA" id="ARBA00013229"/>
    </source>
</evidence>
<evidence type="ECO:0000256" key="5">
    <source>
        <dbReference type="ARBA" id="ARBA00022512"/>
    </source>
</evidence>
<comment type="catalytic activity">
    <reaction evidence="9">
        <text>[(1-&gt;4)-alpha-D-galacturonosyl methyl ester](n) + n H2O = [(1-&gt;4)-alpha-D-galacturonosyl](n) + n methanol + n H(+)</text>
        <dbReference type="Rhea" id="RHEA:22380"/>
        <dbReference type="Rhea" id="RHEA-COMP:14570"/>
        <dbReference type="Rhea" id="RHEA-COMP:14573"/>
        <dbReference type="ChEBI" id="CHEBI:15377"/>
        <dbReference type="ChEBI" id="CHEBI:15378"/>
        <dbReference type="ChEBI" id="CHEBI:17790"/>
        <dbReference type="ChEBI" id="CHEBI:140522"/>
        <dbReference type="ChEBI" id="CHEBI:140523"/>
        <dbReference type="EC" id="3.1.1.11"/>
    </reaction>
</comment>
<evidence type="ECO:0000259" key="12">
    <source>
        <dbReference type="Pfam" id="PF01095"/>
    </source>
</evidence>
<dbReference type="Gramene" id="Psat02G0026800-T1">
    <property type="protein sequence ID" value="KAI5432890.1"/>
    <property type="gene ID" value="KIW84_020268"/>
</dbReference>
<keyword evidence="5" id="KW-0134">Cell wall</keyword>
<evidence type="ECO:0000256" key="1">
    <source>
        <dbReference type="ARBA" id="ARBA00004191"/>
    </source>
</evidence>
<proteinExistence type="inferred from homology"/>
<comment type="caution">
    <text evidence="13">The sequence shown here is derived from an EMBL/GenBank/DDBJ whole genome shotgun (WGS) entry which is preliminary data.</text>
</comment>
<protein>
    <recommendedName>
        <fullName evidence="4">pectinesterase</fullName>
        <ecNumber evidence="4">3.1.1.11</ecNumber>
    </recommendedName>
</protein>
<keyword evidence="14" id="KW-1185">Reference proteome</keyword>
<dbReference type="SUPFAM" id="SSF51126">
    <property type="entry name" value="Pectin lyase-like"/>
    <property type="match status" value="1"/>
</dbReference>
<accession>A0A9D5B745</accession>
<dbReference type="InterPro" id="IPR012334">
    <property type="entry name" value="Pectin_lyas_fold"/>
</dbReference>
<evidence type="ECO:0000256" key="3">
    <source>
        <dbReference type="ARBA" id="ARBA00008891"/>
    </source>
</evidence>
<evidence type="ECO:0000256" key="2">
    <source>
        <dbReference type="ARBA" id="ARBA00005184"/>
    </source>
</evidence>
<keyword evidence="5" id="KW-0964">Secreted</keyword>
<comment type="subcellular location">
    <subcellularLocation>
        <location evidence="1">Secreted</location>
        <location evidence="1">Cell wall</location>
    </subcellularLocation>
</comment>
<dbReference type="FunFam" id="2.160.20.10:FF:000013">
    <property type="entry name" value="Pectinesterase"/>
    <property type="match status" value="1"/>
</dbReference>
<name>A0A9D5B745_PEA</name>
<dbReference type="Gene3D" id="2.160.20.10">
    <property type="entry name" value="Single-stranded right-handed beta-helix, Pectin lyase-like"/>
    <property type="match status" value="1"/>
</dbReference>
<dbReference type="EMBL" id="JAMSHJ010000002">
    <property type="protein sequence ID" value="KAI5432890.1"/>
    <property type="molecule type" value="Genomic_DNA"/>
</dbReference>
<reference evidence="13 14" key="1">
    <citation type="journal article" date="2022" name="Nat. Genet.">
        <title>Improved pea reference genome and pan-genome highlight genomic features and evolutionary characteristics.</title>
        <authorList>
            <person name="Yang T."/>
            <person name="Liu R."/>
            <person name="Luo Y."/>
            <person name="Hu S."/>
            <person name="Wang D."/>
            <person name="Wang C."/>
            <person name="Pandey M.K."/>
            <person name="Ge S."/>
            <person name="Xu Q."/>
            <person name="Li N."/>
            <person name="Li G."/>
            <person name="Huang Y."/>
            <person name="Saxena R.K."/>
            <person name="Ji Y."/>
            <person name="Li M."/>
            <person name="Yan X."/>
            <person name="He Y."/>
            <person name="Liu Y."/>
            <person name="Wang X."/>
            <person name="Xiang C."/>
            <person name="Varshney R.K."/>
            <person name="Ding H."/>
            <person name="Gao S."/>
            <person name="Zong X."/>
        </authorList>
    </citation>
    <scope>NUCLEOTIDE SEQUENCE [LARGE SCALE GENOMIC DNA]</scope>
    <source>
        <strain evidence="13 14">cv. Zhongwan 6</strain>
    </source>
</reference>
<keyword evidence="6" id="KW-0378">Hydrolase</keyword>
<feature type="signal peptide" evidence="11">
    <location>
        <begin position="1"/>
        <end position="37"/>
    </location>
</feature>
<sequence length="341" mass="37744">MLEEEKKRLSPTMTMFLPISMMFLIVLFMSCFSLGRAIDCGGNKVGNTIIVDQGGKGAFKTVQAAIDSVKNPNDQWVLIKINPGVYKEKVFIHPRKPCIILKGFGNNSTIITYNDAANDIGTSNSATFHSSPPNVILSGITFKNTHGYDGPAVAASLYGDKTAIFECSFTGYQDTLLSSKRRQYFKNCYVEGETDFIFGEGQSYFENCNINAVQAKSKPIGFVTAQRRDSPNKPNGYVFKGGRIDGNGQVNLGRPWGPYSRVIFWETYFSSVVTPQGWDQWNLTTIQAQNTIFAEVNCTGPGASTEKRVGWEKKANSLNLNEYSLSSFVNKDGWLDNLPSI</sequence>
<gene>
    <name evidence="13" type="ORF">KIW84_020268</name>
</gene>
<dbReference type="OrthoDB" id="2019149at2759"/>
<evidence type="ECO:0000313" key="14">
    <source>
        <dbReference type="Proteomes" id="UP001058974"/>
    </source>
</evidence>
<comment type="pathway">
    <text evidence="2">Glycan metabolism; pectin degradation; 2-dehydro-3-deoxy-D-gluconate from pectin: step 1/5.</text>
</comment>
<feature type="chain" id="PRO_5039089174" description="pectinesterase" evidence="11">
    <location>
        <begin position="38"/>
        <end position="341"/>
    </location>
</feature>